<reference evidence="9" key="1">
    <citation type="submission" date="2021-03" db="EMBL/GenBank/DDBJ databases">
        <authorList>
            <consortium name="Genoscope - CEA"/>
            <person name="William W."/>
        </authorList>
    </citation>
    <scope>NUCLEOTIDE SEQUENCE</scope>
    <source>
        <strain evidence="9">Doubled-haploid Pahang</strain>
    </source>
</reference>
<organism evidence="10 11">
    <name type="scientific">Musa acuminata subsp. malaccensis</name>
    <name type="common">Wild banana</name>
    <name type="synonym">Musa malaccensis</name>
    <dbReference type="NCBI Taxonomy" id="214687"/>
    <lineage>
        <taxon>Eukaryota</taxon>
        <taxon>Viridiplantae</taxon>
        <taxon>Streptophyta</taxon>
        <taxon>Embryophyta</taxon>
        <taxon>Tracheophyta</taxon>
        <taxon>Spermatophyta</taxon>
        <taxon>Magnoliopsida</taxon>
        <taxon>Liliopsida</taxon>
        <taxon>Zingiberales</taxon>
        <taxon>Musaceae</taxon>
        <taxon>Musa</taxon>
    </lineage>
</organism>
<name>A0A804KLI4_MUSAM</name>
<dbReference type="PROSITE" id="PS50157">
    <property type="entry name" value="ZINC_FINGER_C2H2_2"/>
    <property type="match status" value="1"/>
</dbReference>
<evidence type="ECO:0000256" key="3">
    <source>
        <dbReference type="ARBA" id="ARBA00022771"/>
    </source>
</evidence>
<feature type="domain" description="C2H2-type" evidence="8">
    <location>
        <begin position="99"/>
        <end position="126"/>
    </location>
</feature>
<keyword evidence="11" id="KW-1185">Reference proteome</keyword>
<dbReference type="EMBL" id="HG996474">
    <property type="protein sequence ID" value="CAG1835889.1"/>
    <property type="molecule type" value="Genomic_DNA"/>
</dbReference>
<evidence type="ECO:0000313" key="9">
    <source>
        <dbReference type="EMBL" id="CAG1835889.1"/>
    </source>
</evidence>
<gene>
    <name evidence="9" type="ORF">GSMUA_238580.1</name>
</gene>
<dbReference type="PANTHER" id="PTHR47287:SF15">
    <property type="entry name" value="ZINC FINGER PROTEIN 3-LIKE"/>
    <property type="match status" value="1"/>
</dbReference>
<evidence type="ECO:0000256" key="2">
    <source>
        <dbReference type="ARBA" id="ARBA00022723"/>
    </source>
</evidence>
<dbReference type="Gramene" id="Ma09_t19730.1">
    <property type="protein sequence ID" value="Ma09_p19730.1"/>
    <property type="gene ID" value="Ma09_g19730"/>
</dbReference>
<dbReference type="AlphaFoldDB" id="A0A804KLI4"/>
<feature type="region of interest" description="Disordered" evidence="7">
    <location>
        <begin position="239"/>
        <end position="262"/>
    </location>
</feature>
<dbReference type="GO" id="GO:0005634">
    <property type="term" value="C:nucleus"/>
    <property type="evidence" value="ECO:0007669"/>
    <property type="project" value="UniProtKB-SubCell"/>
</dbReference>
<dbReference type="Gene3D" id="3.30.160.60">
    <property type="entry name" value="Classic Zinc Finger"/>
    <property type="match status" value="1"/>
</dbReference>
<sequence length="262" mass="27966">MERRFSTSPPASFHDACLNRPSHPPRSQSEQRSRAGPADIATHSLGRRETRRKCVNGSKADTDAIDGSSSSSLPVLELNLIGSLASANPEPLEEEPRVFSCNYCRRKFYSSQALGGHQNAHKRERNLAKRGGAAVAFGDHAGASGAGYRFPVNLANLPRQGLYAGRPIDIQVHSMIHKPYTGAPTSAAGTSLIYGRHAWSQPPMADRQPAIGRLLTEEFYGTGRAQVAAKFDEAAAAVGGKPRVSGGGGGEELPKLDLSLKL</sequence>
<evidence type="ECO:0000256" key="7">
    <source>
        <dbReference type="SAM" id="MobiDB-lite"/>
    </source>
</evidence>
<dbReference type="SUPFAM" id="SSF57667">
    <property type="entry name" value="beta-beta-alpha zinc fingers"/>
    <property type="match status" value="1"/>
</dbReference>
<evidence type="ECO:0000313" key="11">
    <source>
        <dbReference type="Proteomes" id="UP000012960"/>
    </source>
</evidence>
<keyword evidence="4" id="KW-0862">Zinc</keyword>
<dbReference type="Proteomes" id="UP000012960">
    <property type="component" value="Unplaced"/>
</dbReference>
<dbReference type="GO" id="GO:0009788">
    <property type="term" value="P:negative regulation of abscisic acid-activated signaling pathway"/>
    <property type="evidence" value="ECO:0007669"/>
    <property type="project" value="InterPro"/>
</dbReference>
<dbReference type="InterPro" id="IPR044246">
    <property type="entry name" value="ZFP3-like"/>
</dbReference>
<keyword evidence="5" id="KW-0539">Nucleus</keyword>
<proteinExistence type="predicted"/>
<evidence type="ECO:0000256" key="5">
    <source>
        <dbReference type="ARBA" id="ARBA00023242"/>
    </source>
</evidence>
<evidence type="ECO:0000259" key="8">
    <source>
        <dbReference type="PROSITE" id="PS50157"/>
    </source>
</evidence>
<keyword evidence="3 6" id="KW-0863">Zinc-finger</keyword>
<protein>
    <submittedName>
        <fullName evidence="9">(wild Malaysian banana) hypothetical protein</fullName>
    </submittedName>
</protein>
<dbReference type="PANTHER" id="PTHR47287">
    <property type="entry name" value="C2H2 AND C2HC ZINC FINGERS SUPERFAMILY PROTEIN"/>
    <property type="match status" value="1"/>
</dbReference>
<feature type="compositionally biased region" description="Polar residues" evidence="7">
    <location>
        <begin position="1"/>
        <end position="10"/>
    </location>
</feature>
<evidence type="ECO:0000256" key="1">
    <source>
        <dbReference type="ARBA" id="ARBA00004123"/>
    </source>
</evidence>
<accession>A0A804KLI4</accession>
<evidence type="ECO:0000256" key="6">
    <source>
        <dbReference type="PROSITE-ProRule" id="PRU00042"/>
    </source>
</evidence>
<keyword evidence="2" id="KW-0479">Metal-binding</keyword>
<dbReference type="GO" id="GO:0008270">
    <property type="term" value="F:zinc ion binding"/>
    <property type="evidence" value="ECO:0007669"/>
    <property type="project" value="UniProtKB-KW"/>
</dbReference>
<dbReference type="EnsemblPlants" id="Ma09_t19730.1">
    <property type="protein sequence ID" value="Ma09_p19730.1"/>
    <property type="gene ID" value="Ma09_g19730"/>
</dbReference>
<feature type="compositionally biased region" description="Basic and acidic residues" evidence="7">
    <location>
        <begin position="252"/>
        <end position="262"/>
    </location>
</feature>
<evidence type="ECO:0000313" key="10">
    <source>
        <dbReference type="EnsemblPlants" id="Ma09_p19730.1"/>
    </source>
</evidence>
<dbReference type="InterPro" id="IPR013087">
    <property type="entry name" value="Znf_C2H2_type"/>
</dbReference>
<feature type="region of interest" description="Disordered" evidence="7">
    <location>
        <begin position="1"/>
        <end position="71"/>
    </location>
</feature>
<reference evidence="10" key="2">
    <citation type="submission" date="2021-05" db="UniProtKB">
        <authorList>
            <consortium name="EnsemblPlants"/>
        </authorList>
    </citation>
    <scope>IDENTIFICATION</scope>
    <source>
        <strain evidence="10">subsp. malaccensis</strain>
    </source>
</reference>
<dbReference type="InterPro" id="IPR036236">
    <property type="entry name" value="Znf_C2H2_sf"/>
</dbReference>
<dbReference type="PROSITE" id="PS00028">
    <property type="entry name" value="ZINC_FINGER_C2H2_1"/>
    <property type="match status" value="1"/>
</dbReference>
<comment type="subcellular location">
    <subcellularLocation>
        <location evidence="1">Nucleus</location>
    </subcellularLocation>
</comment>
<evidence type="ECO:0000256" key="4">
    <source>
        <dbReference type="ARBA" id="ARBA00022833"/>
    </source>
</evidence>
<dbReference type="InParanoid" id="A0A804KLI4"/>